<dbReference type="RefSeq" id="WP_260192008.1">
    <property type="nucleotide sequence ID" value="NZ_JAFFZE010000012.1"/>
</dbReference>
<keyword evidence="2" id="KW-0560">Oxidoreductase</keyword>
<proteinExistence type="inferred from homology"/>
<dbReference type="SUPFAM" id="SSF54637">
    <property type="entry name" value="Thioesterase/thiol ester dehydrase-isomerase"/>
    <property type="match status" value="1"/>
</dbReference>
<accession>A0ABT2J9T9</accession>
<comment type="caution">
    <text evidence="4">The sequence shown here is derived from an EMBL/GenBank/DDBJ whole genome shotgun (WGS) entry which is preliminary data.</text>
</comment>
<dbReference type="PANTHER" id="PTHR42760:SF133">
    <property type="entry name" value="3-OXOACYL-[ACYL-CARRIER-PROTEIN] REDUCTASE"/>
    <property type="match status" value="1"/>
</dbReference>
<feature type="domain" description="FAS1-like dehydratase" evidence="3">
    <location>
        <begin position="6"/>
        <end position="62"/>
    </location>
</feature>
<evidence type="ECO:0000256" key="1">
    <source>
        <dbReference type="ARBA" id="ARBA00006484"/>
    </source>
</evidence>
<dbReference type="InterPro" id="IPR029069">
    <property type="entry name" value="HotDog_dom_sf"/>
</dbReference>
<dbReference type="Pfam" id="PF13452">
    <property type="entry name" value="FAS1_DH_region"/>
    <property type="match status" value="1"/>
</dbReference>
<protein>
    <submittedName>
        <fullName evidence="4">SDR family oxidoreductase</fullName>
    </submittedName>
</protein>
<dbReference type="InterPro" id="IPR036291">
    <property type="entry name" value="NAD(P)-bd_dom_sf"/>
</dbReference>
<organism evidence="4 5">
    <name type="scientific">Actinophytocola gossypii</name>
    <dbReference type="NCBI Taxonomy" id="2812003"/>
    <lineage>
        <taxon>Bacteria</taxon>
        <taxon>Bacillati</taxon>
        <taxon>Actinomycetota</taxon>
        <taxon>Actinomycetes</taxon>
        <taxon>Pseudonocardiales</taxon>
        <taxon>Pseudonocardiaceae</taxon>
    </lineage>
</organism>
<evidence type="ECO:0000259" key="3">
    <source>
        <dbReference type="Pfam" id="PF13452"/>
    </source>
</evidence>
<dbReference type="Gene3D" id="3.40.50.720">
    <property type="entry name" value="NAD(P)-binding Rossmann-like Domain"/>
    <property type="match status" value="1"/>
</dbReference>
<keyword evidence="5" id="KW-1185">Reference proteome</keyword>
<name>A0ABT2J9T9_9PSEU</name>
<reference evidence="4 5" key="1">
    <citation type="submission" date="2021-02" db="EMBL/GenBank/DDBJ databases">
        <title>Actinophytocola xerophila sp. nov., isolated from soil of cotton cropping field.</title>
        <authorList>
            <person name="Huang R."/>
            <person name="Chen X."/>
            <person name="Ge X."/>
            <person name="Liu W."/>
        </authorList>
    </citation>
    <scope>NUCLEOTIDE SEQUENCE [LARGE SCALE GENOMIC DNA]</scope>
    <source>
        <strain evidence="4 5">S1-96</strain>
    </source>
</reference>
<dbReference type="InterPro" id="IPR039569">
    <property type="entry name" value="FAS1-like_DH_region"/>
</dbReference>
<dbReference type="Proteomes" id="UP001156441">
    <property type="component" value="Unassembled WGS sequence"/>
</dbReference>
<dbReference type="EMBL" id="JAFFZE010000012">
    <property type="protein sequence ID" value="MCT2584615.1"/>
    <property type="molecule type" value="Genomic_DNA"/>
</dbReference>
<sequence length="203" mass="21475">MGLDRSLVGEEWAGGTLLVTRDRLRLFAKATGQTDPVFVDPHLKAPFDILHAAQPVISAAMKKEREEGRTVHRKVVSISSVAGLFGNAGQANCSAAKAGLVGLAKTLAKEWGRYHVNVNRVAFGFIQTWLTEATADGDSHTDVEGRQIKVGVNPQLPGALTRMIPLGRPGTPDEAAGSVVMFTYPEADYVSGQVIVAGGGLEG</sequence>
<comment type="similarity">
    <text evidence="1">Belongs to the short-chain dehydrogenases/reductases (SDR) family.</text>
</comment>
<evidence type="ECO:0000256" key="2">
    <source>
        <dbReference type="ARBA" id="ARBA00023002"/>
    </source>
</evidence>
<dbReference type="InterPro" id="IPR002347">
    <property type="entry name" value="SDR_fam"/>
</dbReference>
<dbReference type="PANTHER" id="PTHR42760">
    <property type="entry name" value="SHORT-CHAIN DEHYDROGENASES/REDUCTASES FAMILY MEMBER"/>
    <property type="match status" value="1"/>
</dbReference>
<evidence type="ECO:0000313" key="5">
    <source>
        <dbReference type="Proteomes" id="UP001156441"/>
    </source>
</evidence>
<dbReference type="Pfam" id="PF13561">
    <property type="entry name" value="adh_short_C2"/>
    <property type="match status" value="1"/>
</dbReference>
<gene>
    <name evidence="4" type="ORF">JT362_15950</name>
</gene>
<evidence type="ECO:0000313" key="4">
    <source>
        <dbReference type="EMBL" id="MCT2584615.1"/>
    </source>
</evidence>
<dbReference type="PRINTS" id="PR00081">
    <property type="entry name" value="GDHRDH"/>
</dbReference>
<dbReference type="SUPFAM" id="SSF51735">
    <property type="entry name" value="NAD(P)-binding Rossmann-fold domains"/>
    <property type="match status" value="1"/>
</dbReference>